<organism evidence="3">
    <name type="scientific">freshwater metagenome</name>
    <dbReference type="NCBI Taxonomy" id="449393"/>
    <lineage>
        <taxon>unclassified sequences</taxon>
        <taxon>metagenomes</taxon>
        <taxon>ecological metagenomes</taxon>
    </lineage>
</organism>
<evidence type="ECO:0000313" key="3">
    <source>
        <dbReference type="EMBL" id="CAB4965403.1"/>
    </source>
</evidence>
<dbReference type="Pfam" id="PF00107">
    <property type="entry name" value="ADH_zinc_N"/>
    <property type="match status" value="1"/>
</dbReference>
<dbReference type="PANTHER" id="PTHR43401">
    <property type="entry name" value="L-THREONINE 3-DEHYDROGENASE"/>
    <property type="match status" value="1"/>
</dbReference>
<feature type="domain" description="Alcohol dehydrogenase-like C-terminal" evidence="2">
    <location>
        <begin position="45"/>
        <end position="177"/>
    </location>
</feature>
<proteinExistence type="predicted"/>
<reference evidence="3" key="1">
    <citation type="submission" date="2020-05" db="EMBL/GenBank/DDBJ databases">
        <authorList>
            <person name="Chiriac C."/>
            <person name="Salcher M."/>
            <person name="Ghai R."/>
            <person name="Kavagutti S V."/>
        </authorList>
    </citation>
    <scope>NUCLEOTIDE SEQUENCE</scope>
</reference>
<dbReference type="PANTHER" id="PTHR43401:SF2">
    <property type="entry name" value="L-THREONINE 3-DEHYDROGENASE"/>
    <property type="match status" value="1"/>
</dbReference>
<dbReference type="AlphaFoldDB" id="A0A6J7LF66"/>
<name>A0A6J7LF66_9ZZZZ</name>
<sequence length="216" mass="22273">MFKIPDNVSDAAAAMAEPISVGLHAAKMCAPLPTDTCVVIGLGSIGLNVVQMLKIMGAGRVIGIDVSSTRLALAQQLGADIVINGKNDDALAAVQDLTGVGAYGVGARADIVVEASGVTALLNQAITMTRAGGKLRMAALYEGDVPIDGNQIVQKEMSVGGTFAYKGEFAQVLSMLSDGRAKAEPMISHTFALDQIDDAFVAQLAKDTSVKVQITP</sequence>
<evidence type="ECO:0000256" key="1">
    <source>
        <dbReference type="ARBA" id="ARBA00023002"/>
    </source>
</evidence>
<dbReference type="Gene3D" id="3.90.180.10">
    <property type="entry name" value="Medium-chain alcohol dehydrogenases, catalytic domain"/>
    <property type="match status" value="1"/>
</dbReference>
<dbReference type="InterPro" id="IPR050129">
    <property type="entry name" value="Zn_alcohol_dh"/>
</dbReference>
<evidence type="ECO:0000259" key="2">
    <source>
        <dbReference type="Pfam" id="PF00107"/>
    </source>
</evidence>
<dbReference type="GO" id="GO:0016491">
    <property type="term" value="F:oxidoreductase activity"/>
    <property type="evidence" value="ECO:0007669"/>
    <property type="project" value="UniProtKB-KW"/>
</dbReference>
<dbReference type="InterPro" id="IPR036291">
    <property type="entry name" value="NAD(P)-bd_dom_sf"/>
</dbReference>
<accession>A0A6J7LF66</accession>
<gene>
    <name evidence="3" type="ORF">UFOPK3773_02388</name>
</gene>
<dbReference type="EMBL" id="CAFBNF010000406">
    <property type="protein sequence ID" value="CAB4965403.1"/>
    <property type="molecule type" value="Genomic_DNA"/>
</dbReference>
<dbReference type="Gene3D" id="3.40.50.720">
    <property type="entry name" value="NAD(P)-binding Rossmann-like Domain"/>
    <property type="match status" value="1"/>
</dbReference>
<keyword evidence="1" id="KW-0560">Oxidoreductase</keyword>
<protein>
    <submittedName>
        <fullName evidence="3">Unannotated protein</fullName>
    </submittedName>
</protein>
<dbReference type="InterPro" id="IPR013149">
    <property type="entry name" value="ADH-like_C"/>
</dbReference>
<dbReference type="SUPFAM" id="SSF51735">
    <property type="entry name" value="NAD(P)-binding Rossmann-fold domains"/>
    <property type="match status" value="1"/>
</dbReference>